<evidence type="ECO:0000313" key="4">
    <source>
        <dbReference type="Proteomes" id="UP001501509"/>
    </source>
</evidence>
<dbReference type="PANTHER" id="PTHR43591:SF24">
    <property type="entry name" value="2-METHOXY-6-POLYPRENYL-1,4-BENZOQUINOL METHYLASE, MITOCHONDRIAL"/>
    <property type="match status" value="1"/>
</dbReference>
<dbReference type="GO" id="GO:0032259">
    <property type="term" value="P:methylation"/>
    <property type="evidence" value="ECO:0007669"/>
    <property type="project" value="UniProtKB-KW"/>
</dbReference>
<sequence length="294" mass="31867">MARSGHVRGGPVGPFGRSGPARAAPSVTTMTEYAVVTRSHQKAWSLGDLGKLAAHTPPIYAEALCEELDLHPGERVLDVAAGTGTASIAALRRFCDVVATDFVPDYLDHGKRLADAEGLDLETQLADAQELPFEDASFDVALSTFGVMFAPDQRRAADELLRVVRPGGRIGVLAWCPDGIIGDYARTIGGYLTPPPGVRSPFEWGTAERVRELFGDQVRVTRRSQPFRYPSVRFAVEYFRLWYGPARGAFAGLDEESQTALHADMIAVWEAANRAGDGTLVAHADYLETIVVKP</sequence>
<dbReference type="PANTHER" id="PTHR43591">
    <property type="entry name" value="METHYLTRANSFERASE"/>
    <property type="match status" value="1"/>
</dbReference>
<keyword evidence="3" id="KW-0808">Transferase</keyword>
<reference evidence="3 4" key="1">
    <citation type="journal article" date="2019" name="Int. J. Syst. Evol. Microbiol.">
        <title>The Global Catalogue of Microorganisms (GCM) 10K type strain sequencing project: providing services to taxonomists for standard genome sequencing and annotation.</title>
        <authorList>
            <consortium name="The Broad Institute Genomics Platform"/>
            <consortium name="The Broad Institute Genome Sequencing Center for Infectious Disease"/>
            <person name="Wu L."/>
            <person name="Ma J."/>
        </authorList>
    </citation>
    <scope>NUCLEOTIDE SEQUENCE [LARGE SCALE GENOMIC DNA]</scope>
    <source>
        <strain evidence="3 4">JCM 6833</strain>
    </source>
</reference>
<feature type="region of interest" description="Disordered" evidence="1">
    <location>
        <begin position="1"/>
        <end position="23"/>
    </location>
</feature>
<dbReference type="CDD" id="cd02440">
    <property type="entry name" value="AdoMet_MTases"/>
    <property type="match status" value="1"/>
</dbReference>
<keyword evidence="3" id="KW-0489">Methyltransferase</keyword>
<dbReference type="InterPro" id="IPR029063">
    <property type="entry name" value="SAM-dependent_MTases_sf"/>
</dbReference>
<proteinExistence type="predicted"/>
<dbReference type="SUPFAM" id="SSF53335">
    <property type="entry name" value="S-adenosyl-L-methionine-dependent methyltransferases"/>
    <property type="match status" value="1"/>
</dbReference>
<dbReference type="EMBL" id="BAAATD010000016">
    <property type="protein sequence ID" value="GAA2632100.1"/>
    <property type="molecule type" value="Genomic_DNA"/>
</dbReference>
<dbReference type="GO" id="GO:0008168">
    <property type="term" value="F:methyltransferase activity"/>
    <property type="evidence" value="ECO:0007669"/>
    <property type="project" value="UniProtKB-KW"/>
</dbReference>
<gene>
    <name evidence="3" type="ORF">GCM10010411_82950</name>
</gene>
<accession>A0ABN3QQR8</accession>
<name>A0ABN3QQR8_9ACTN</name>
<feature type="domain" description="Methyltransferase" evidence="2">
    <location>
        <begin position="76"/>
        <end position="168"/>
    </location>
</feature>
<evidence type="ECO:0000256" key="1">
    <source>
        <dbReference type="SAM" id="MobiDB-lite"/>
    </source>
</evidence>
<evidence type="ECO:0000313" key="3">
    <source>
        <dbReference type="EMBL" id="GAA2632100.1"/>
    </source>
</evidence>
<dbReference type="Pfam" id="PF13649">
    <property type="entry name" value="Methyltransf_25"/>
    <property type="match status" value="1"/>
</dbReference>
<protein>
    <submittedName>
        <fullName evidence="3">Class I SAM-dependent methyltransferase</fullName>
    </submittedName>
</protein>
<dbReference type="InterPro" id="IPR041698">
    <property type="entry name" value="Methyltransf_25"/>
</dbReference>
<dbReference type="Proteomes" id="UP001501509">
    <property type="component" value="Unassembled WGS sequence"/>
</dbReference>
<dbReference type="Gene3D" id="3.40.50.150">
    <property type="entry name" value="Vaccinia Virus protein VP39"/>
    <property type="match status" value="1"/>
</dbReference>
<organism evidence="3 4">
    <name type="scientific">Actinomadura fulvescens</name>
    <dbReference type="NCBI Taxonomy" id="46160"/>
    <lineage>
        <taxon>Bacteria</taxon>
        <taxon>Bacillati</taxon>
        <taxon>Actinomycetota</taxon>
        <taxon>Actinomycetes</taxon>
        <taxon>Streptosporangiales</taxon>
        <taxon>Thermomonosporaceae</taxon>
        <taxon>Actinomadura</taxon>
    </lineage>
</organism>
<evidence type="ECO:0000259" key="2">
    <source>
        <dbReference type="Pfam" id="PF13649"/>
    </source>
</evidence>
<comment type="caution">
    <text evidence="3">The sequence shown here is derived from an EMBL/GenBank/DDBJ whole genome shotgun (WGS) entry which is preliminary data.</text>
</comment>
<keyword evidence="4" id="KW-1185">Reference proteome</keyword>